<dbReference type="PROSITE" id="PS50068">
    <property type="entry name" value="LDLRA_2"/>
    <property type="match status" value="2"/>
</dbReference>
<name>A7SXA7_NEMVE</name>
<feature type="disulfide bond" evidence="9">
    <location>
        <begin position="1"/>
        <end position="13"/>
    </location>
</feature>
<feature type="disulfide bond" evidence="9">
    <location>
        <begin position="61"/>
        <end position="76"/>
    </location>
</feature>
<comment type="caution">
    <text evidence="9">Lacks conserved residue(s) required for the propagation of feature annotation.</text>
</comment>
<organism evidence="11 12">
    <name type="scientific">Nematostella vectensis</name>
    <name type="common">Starlet sea anemone</name>
    <dbReference type="NCBI Taxonomy" id="45351"/>
    <lineage>
        <taxon>Eukaryota</taxon>
        <taxon>Metazoa</taxon>
        <taxon>Cnidaria</taxon>
        <taxon>Anthozoa</taxon>
        <taxon>Hexacorallia</taxon>
        <taxon>Actiniaria</taxon>
        <taxon>Edwardsiidae</taxon>
        <taxon>Nematostella</taxon>
    </lineage>
</organism>
<evidence type="ECO:0000256" key="5">
    <source>
        <dbReference type="ARBA" id="ARBA00023136"/>
    </source>
</evidence>
<feature type="disulfide bond" evidence="9">
    <location>
        <begin position="8"/>
        <end position="26"/>
    </location>
</feature>
<dbReference type="InParanoid" id="A7SXA7"/>
<comment type="subcellular location">
    <subcellularLocation>
        <location evidence="1">Membrane</location>
        <topology evidence="1">Single-pass membrane protein</topology>
    </subcellularLocation>
</comment>
<proteinExistence type="predicted"/>
<dbReference type="SUPFAM" id="SSF57424">
    <property type="entry name" value="LDL receptor-like module"/>
    <property type="match status" value="2"/>
</dbReference>
<evidence type="ECO:0000313" key="10">
    <source>
        <dbReference type="EMBL" id="EDO29303.1"/>
    </source>
</evidence>
<keyword evidence="4" id="KW-1133">Transmembrane helix</keyword>
<dbReference type="STRING" id="45351.A7SXA7"/>
<keyword evidence="7" id="KW-0675">Receptor</keyword>
<dbReference type="InterPro" id="IPR002172">
    <property type="entry name" value="LDrepeatLR_classA_rpt"/>
</dbReference>
<keyword evidence="8" id="KW-0325">Glycoprotein</keyword>
<keyword evidence="3" id="KW-0677">Repeat</keyword>
<dbReference type="Pfam" id="PF00057">
    <property type="entry name" value="Ldl_recept_a"/>
    <property type="match status" value="2"/>
</dbReference>
<sequence>CDPGQFECTSSECIPDVLKCDGSEDCADSSDEINCTKRSMCRVDQFECLIEGDCIPLSKHCDGTWDCQHGTDEMDC</sequence>
<dbReference type="AlphaFoldDB" id="A7SXA7"/>
<keyword evidence="12" id="KW-1185">Reference proteome</keyword>
<dbReference type="GO" id="GO:0016020">
    <property type="term" value="C:membrane"/>
    <property type="evidence" value="ECO:0007669"/>
    <property type="project" value="UniProtKB-SubCell"/>
</dbReference>
<dbReference type="EMBL" id="DS469882">
    <property type="protein sequence ID" value="EDO31663.1"/>
    <property type="molecule type" value="Genomic_DNA"/>
</dbReference>
<dbReference type="PROSITE" id="PS01209">
    <property type="entry name" value="LDLRA_1"/>
    <property type="match status" value="2"/>
</dbReference>
<dbReference type="eggNOG" id="KOG3509">
    <property type="taxonomic scope" value="Eukaryota"/>
</dbReference>
<dbReference type="HOGENOM" id="CLU_085098_3_0_1"/>
<evidence type="ECO:0000256" key="2">
    <source>
        <dbReference type="ARBA" id="ARBA00022692"/>
    </source>
</evidence>
<dbReference type="PRINTS" id="PR00261">
    <property type="entry name" value="LDLRECEPTOR"/>
</dbReference>
<dbReference type="FunFam" id="4.10.400.10:FF:000065">
    <property type="entry name" value="Transmembrane protease serine 7"/>
    <property type="match status" value="1"/>
</dbReference>
<reference evidence="11 12" key="1">
    <citation type="journal article" date="2007" name="Science">
        <title>Sea anemone genome reveals ancestral eumetazoan gene repertoire and genomic organization.</title>
        <authorList>
            <person name="Putnam N.H."/>
            <person name="Srivastava M."/>
            <person name="Hellsten U."/>
            <person name="Dirks B."/>
            <person name="Chapman J."/>
            <person name="Salamov A."/>
            <person name="Terry A."/>
            <person name="Shapiro H."/>
            <person name="Lindquist E."/>
            <person name="Kapitonov V.V."/>
            <person name="Jurka J."/>
            <person name="Genikhovich G."/>
            <person name="Grigoriev I.V."/>
            <person name="Lucas S.M."/>
            <person name="Steele R.E."/>
            <person name="Finnerty J.R."/>
            <person name="Technau U."/>
            <person name="Martindale M.Q."/>
            <person name="Rokhsar D.S."/>
        </authorList>
    </citation>
    <scope>NUCLEOTIDE SEQUENCE [LARGE SCALE GENOMIC DNA]</scope>
    <source>
        <strain evidence="11">CH2 x CH6</strain>
        <strain evidence="12">CH2 X CH6</strain>
    </source>
</reference>
<evidence type="ECO:0000256" key="1">
    <source>
        <dbReference type="ARBA" id="ARBA00004167"/>
    </source>
</evidence>
<evidence type="ECO:0000313" key="12">
    <source>
        <dbReference type="Proteomes" id="UP000001593"/>
    </source>
</evidence>
<dbReference type="InterPro" id="IPR051221">
    <property type="entry name" value="LDLR-related"/>
</dbReference>
<feature type="non-terminal residue" evidence="11">
    <location>
        <position position="1"/>
    </location>
</feature>
<protein>
    <submittedName>
        <fullName evidence="11">Uncharacterized protein</fullName>
    </submittedName>
</protein>
<evidence type="ECO:0000256" key="8">
    <source>
        <dbReference type="ARBA" id="ARBA00023180"/>
    </source>
</evidence>
<dbReference type="Proteomes" id="UP000001593">
    <property type="component" value="Unassembled WGS sequence"/>
</dbReference>
<feature type="disulfide bond" evidence="9">
    <location>
        <begin position="20"/>
        <end position="35"/>
    </location>
</feature>
<keyword evidence="2" id="KW-0812">Transmembrane</keyword>
<accession>A7SXA7</accession>
<dbReference type="Gene3D" id="4.10.400.10">
    <property type="entry name" value="Low-density Lipoprotein Receptor"/>
    <property type="match status" value="2"/>
</dbReference>
<dbReference type="OMA" id="NCHNGHD"/>
<evidence type="ECO:0000256" key="4">
    <source>
        <dbReference type="ARBA" id="ARBA00022989"/>
    </source>
</evidence>
<feature type="non-terminal residue" evidence="11">
    <location>
        <position position="76"/>
    </location>
</feature>
<dbReference type="SMART" id="SM00192">
    <property type="entry name" value="LDLa"/>
    <property type="match status" value="2"/>
</dbReference>
<dbReference type="KEGG" id="nve:5499844"/>
<gene>
    <name evidence="10" type="ORF">NEMVEDRAFT_v1g47858</name>
    <name evidence="11" type="ORF">NEMVEDRAFT_v1g59273</name>
</gene>
<evidence type="ECO:0000256" key="9">
    <source>
        <dbReference type="PROSITE-ProRule" id="PRU00124"/>
    </source>
</evidence>
<dbReference type="InterPro" id="IPR036055">
    <property type="entry name" value="LDL_receptor-like_sf"/>
</dbReference>
<dbReference type="CDD" id="cd00112">
    <property type="entry name" value="LDLa"/>
    <property type="match status" value="1"/>
</dbReference>
<evidence type="ECO:0000313" key="11">
    <source>
        <dbReference type="EMBL" id="EDO31663.1"/>
    </source>
</evidence>
<dbReference type="PANTHER" id="PTHR22722">
    <property type="entry name" value="LOW-DENSITY LIPOPROTEIN RECEPTOR-RELATED PROTEIN 2-RELATED"/>
    <property type="match status" value="1"/>
</dbReference>
<evidence type="ECO:0000256" key="6">
    <source>
        <dbReference type="ARBA" id="ARBA00023157"/>
    </source>
</evidence>
<dbReference type="InterPro" id="IPR023415">
    <property type="entry name" value="LDLR_class-A_CS"/>
</dbReference>
<dbReference type="EMBL" id="DS470723">
    <property type="protein sequence ID" value="EDO29303.1"/>
    <property type="molecule type" value="Genomic_DNA"/>
</dbReference>
<evidence type="ECO:0000256" key="7">
    <source>
        <dbReference type="ARBA" id="ARBA00023170"/>
    </source>
</evidence>
<evidence type="ECO:0000256" key="3">
    <source>
        <dbReference type="ARBA" id="ARBA00022737"/>
    </source>
</evidence>
<keyword evidence="6 9" id="KW-1015">Disulfide bond</keyword>
<keyword evidence="5" id="KW-0472">Membrane</keyword>